<sequence>MQPRLVVRLPPDSGPPLVSGSCLGLLPPTGRGPPGPPGLPCLRASLPSPHRRAPPPSPPLIQVPFRNCPSPFRCTPLLLHAV</sequence>
<dbReference type="RefSeq" id="XP_020859076.1">
    <property type="nucleotide sequence ID" value="XM_021003417.1"/>
</dbReference>
<dbReference type="AlphaFoldDB" id="A0A6P5LSS5"/>
<dbReference type="Proteomes" id="UP000515140">
    <property type="component" value="Unplaced"/>
</dbReference>
<proteinExistence type="predicted"/>
<keyword evidence="1" id="KW-1185">Reference proteome</keyword>
<reference evidence="2" key="1">
    <citation type="submission" date="2025-08" db="UniProtKB">
        <authorList>
            <consortium name="RefSeq"/>
        </authorList>
    </citation>
    <scope>IDENTIFICATION</scope>
    <source>
        <tissue evidence="2">Spleen</tissue>
    </source>
</reference>
<accession>A0A6P5LSS5</accession>
<evidence type="ECO:0000313" key="2">
    <source>
        <dbReference type="RefSeq" id="XP_020859076.1"/>
    </source>
</evidence>
<organism evidence="1 2">
    <name type="scientific">Phascolarctos cinereus</name>
    <name type="common">Koala</name>
    <dbReference type="NCBI Taxonomy" id="38626"/>
    <lineage>
        <taxon>Eukaryota</taxon>
        <taxon>Metazoa</taxon>
        <taxon>Chordata</taxon>
        <taxon>Craniata</taxon>
        <taxon>Vertebrata</taxon>
        <taxon>Euteleostomi</taxon>
        <taxon>Mammalia</taxon>
        <taxon>Metatheria</taxon>
        <taxon>Diprotodontia</taxon>
        <taxon>Phascolarctidae</taxon>
        <taxon>Phascolarctos</taxon>
    </lineage>
</organism>
<name>A0A6P5LSS5_PHACI</name>
<evidence type="ECO:0000313" key="1">
    <source>
        <dbReference type="Proteomes" id="UP000515140"/>
    </source>
</evidence>
<gene>
    <name evidence="2" type="primary">LOC110219763</name>
</gene>
<protein>
    <submittedName>
        <fullName evidence="2">Splicing factor 3A subunit 2-like isoform X2</fullName>
    </submittedName>
</protein>
<dbReference type="GeneID" id="110219763"/>